<accession>A0A4S8L9E3</accession>
<gene>
    <name evidence="1" type="ORF">K435DRAFT_559984</name>
</gene>
<dbReference type="Proteomes" id="UP000297245">
    <property type="component" value="Unassembled WGS sequence"/>
</dbReference>
<feature type="non-terminal residue" evidence="1">
    <location>
        <position position="1"/>
    </location>
</feature>
<evidence type="ECO:0000313" key="1">
    <source>
        <dbReference type="EMBL" id="THU85374.1"/>
    </source>
</evidence>
<proteinExistence type="predicted"/>
<feature type="non-terminal residue" evidence="1">
    <location>
        <position position="86"/>
    </location>
</feature>
<organism evidence="1 2">
    <name type="scientific">Dendrothele bispora (strain CBS 962.96)</name>
    <dbReference type="NCBI Taxonomy" id="1314807"/>
    <lineage>
        <taxon>Eukaryota</taxon>
        <taxon>Fungi</taxon>
        <taxon>Dikarya</taxon>
        <taxon>Basidiomycota</taxon>
        <taxon>Agaricomycotina</taxon>
        <taxon>Agaricomycetes</taxon>
        <taxon>Agaricomycetidae</taxon>
        <taxon>Agaricales</taxon>
        <taxon>Agaricales incertae sedis</taxon>
        <taxon>Dendrothele</taxon>
    </lineage>
</organism>
<name>A0A4S8L9E3_DENBC</name>
<protein>
    <submittedName>
        <fullName evidence="1">Uncharacterized protein</fullName>
    </submittedName>
</protein>
<dbReference type="AlphaFoldDB" id="A0A4S8L9E3"/>
<evidence type="ECO:0000313" key="2">
    <source>
        <dbReference type="Proteomes" id="UP000297245"/>
    </source>
</evidence>
<sequence>SCVWGSFHNFETAKATYDECLLNGIRQILTLPATPNERFVVYRGVRPGVYSGRWFVSEGLGWRGGEFQRFENQKDANDAFMSYRRD</sequence>
<dbReference type="EMBL" id="ML179549">
    <property type="protein sequence ID" value="THU85374.1"/>
    <property type="molecule type" value="Genomic_DNA"/>
</dbReference>
<reference evidence="1 2" key="1">
    <citation type="journal article" date="2019" name="Nat. Ecol. Evol.">
        <title>Megaphylogeny resolves global patterns of mushroom evolution.</title>
        <authorList>
            <person name="Varga T."/>
            <person name="Krizsan K."/>
            <person name="Foldi C."/>
            <person name="Dima B."/>
            <person name="Sanchez-Garcia M."/>
            <person name="Sanchez-Ramirez S."/>
            <person name="Szollosi G.J."/>
            <person name="Szarkandi J.G."/>
            <person name="Papp V."/>
            <person name="Albert L."/>
            <person name="Andreopoulos W."/>
            <person name="Angelini C."/>
            <person name="Antonin V."/>
            <person name="Barry K.W."/>
            <person name="Bougher N.L."/>
            <person name="Buchanan P."/>
            <person name="Buyck B."/>
            <person name="Bense V."/>
            <person name="Catcheside P."/>
            <person name="Chovatia M."/>
            <person name="Cooper J."/>
            <person name="Damon W."/>
            <person name="Desjardin D."/>
            <person name="Finy P."/>
            <person name="Geml J."/>
            <person name="Haridas S."/>
            <person name="Hughes K."/>
            <person name="Justo A."/>
            <person name="Karasinski D."/>
            <person name="Kautmanova I."/>
            <person name="Kiss B."/>
            <person name="Kocsube S."/>
            <person name="Kotiranta H."/>
            <person name="LaButti K.M."/>
            <person name="Lechner B.E."/>
            <person name="Liimatainen K."/>
            <person name="Lipzen A."/>
            <person name="Lukacs Z."/>
            <person name="Mihaltcheva S."/>
            <person name="Morgado L.N."/>
            <person name="Niskanen T."/>
            <person name="Noordeloos M.E."/>
            <person name="Ohm R.A."/>
            <person name="Ortiz-Santana B."/>
            <person name="Ovrebo C."/>
            <person name="Racz N."/>
            <person name="Riley R."/>
            <person name="Savchenko A."/>
            <person name="Shiryaev A."/>
            <person name="Soop K."/>
            <person name="Spirin V."/>
            <person name="Szebenyi C."/>
            <person name="Tomsovsky M."/>
            <person name="Tulloss R.E."/>
            <person name="Uehling J."/>
            <person name="Grigoriev I.V."/>
            <person name="Vagvolgyi C."/>
            <person name="Papp T."/>
            <person name="Martin F.M."/>
            <person name="Miettinen O."/>
            <person name="Hibbett D.S."/>
            <person name="Nagy L.G."/>
        </authorList>
    </citation>
    <scope>NUCLEOTIDE SEQUENCE [LARGE SCALE GENOMIC DNA]</scope>
    <source>
        <strain evidence="1 2">CBS 962.96</strain>
    </source>
</reference>
<keyword evidence="2" id="KW-1185">Reference proteome</keyword>
<dbReference type="OrthoDB" id="2876408at2759"/>